<accession>A0ABM9X0B5</accession>
<proteinExistence type="inferred from homology"/>
<feature type="non-terminal residue" evidence="8">
    <location>
        <position position="238"/>
    </location>
</feature>
<evidence type="ECO:0000256" key="5">
    <source>
        <dbReference type="ARBA" id="ARBA00048200"/>
    </source>
</evidence>
<dbReference type="InterPro" id="IPR029903">
    <property type="entry name" value="RmlD-like-bd"/>
</dbReference>
<dbReference type="EC" id="1.1.1.133" evidence="3 6"/>
<comment type="pathway">
    <text evidence="1 6">Carbohydrate biosynthesis; dTDP-L-rhamnose biosynthesis.</text>
</comment>
<evidence type="ECO:0000256" key="3">
    <source>
        <dbReference type="ARBA" id="ARBA00012929"/>
    </source>
</evidence>
<feature type="domain" description="RmlD-like substrate binding" evidence="7">
    <location>
        <begin position="1"/>
        <end position="234"/>
    </location>
</feature>
<comment type="function">
    <text evidence="6">Catalyzes the reduction of dTDP-6-deoxy-L-lyxo-4-hexulose to yield dTDP-L-rhamnose.</text>
</comment>
<comment type="similarity">
    <text evidence="2 6">Belongs to the dTDP-4-dehydrorhamnose reductase family.</text>
</comment>
<dbReference type="RefSeq" id="WP_007121514.1">
    <property type="nucleotide sequence ID" value="NZ_ABID01000079.1"/>
</dbReference>
<comment type="caution">
    <text evidence="8">The sequence shown here is derived from an EMBL/GenBank/DDBJ whole genome shotgun (WGS) entry which is preliminary data.</text>
</comment>
<dbReference type="Proteomes" id="UP000003257">
    <property type="component" value="Unassembled WGS sequence"/>
</dbReference>
<evidence type="ECO:0000256" key="4">
    <source>
        <dbReference type="ARBA" id="ARBA00017099"/>
    </source>
</evidence>
<dbReference type="SUPFAM" id="SSF51735">
    <property type="entry name" value="NAD(P)-binding Rossmann-fold domains"/>
    <property type="match status" value="1"/>
</dbReference>
<gene>
    <name evidence="8" type="ORF">OIHEL45_19781</name>
</gene>
<dbReference type="EMBL" id="ABID01000079">
    <property type="protein sequence ID" value="EDQ02911.1"/>
    <property type="molecule type" value="Genomic_DNA"/>
</dbReference>
<name>A0ABM9X0B5_9RHOB</name>
<keyword evidence="6" id="KW-0560">Oxidoreductase</keyword>
<keyword evidence="6" id="KW-0521">NADP</keyword>
<sequence>MSLLVFGSTGQLAVALRKHSDDARFLDRAAADLAHPEACAAVIRATRPSAVINAAAYTAVDRAEEEEVLATRINAEAPGAMARACAELEIPFLHVSTDYVFNGSGQSPWRPDDPIAPINAYGRSKAAGEAAVRAAGGSHAILRTSWVFSAPGKNFVTTMLQLSEHRDALKVVDDQIGGPTPALSIAETLLQMAGAMKAGQAGGTYHYAGAPATSWTCFARETFTTADRAVDVAGIPTS</sequence>
<evidence type="ECO:0000256" key="6">
    <source>
        <dbReference type="RuleBase" id="RU364082"/>
    </source>
</evidence>
<organism evidence="8 9">
    <name type="scientific">Sulfitobacter indolifex HEL-45</name>
    <dbReference type="NCBI Taxonomy" id="391624"/>
    <lineage>
        <taxon>Bacteria</taxon>
        <taxon>Pseudomonadati</taxon>
        <taxon>Pseudomonadota</taxon>
        <taxon>Alphaproteobacteria</taxon>
        <taxon>Rhodobacterales</taxon>
        <taxon>Roseobacteraceae</taxon>
        <taxon>Sulfitobacter</taxon>
    </lineage>
</organism>
<dbReference type="CDD" id="cd05254">
    <property type="entry name" value="dTDP_HR_like_SDR_e"/>
    <property type="match status" value="1"/>
</dbReference>
<dbReference type="Pfam" id="PF04321">
    <property type="entry name" value="RmlD_sub_bind"/>
    <property type="match status" value="1"/>
</dbReference>
<protein>
    <recommendedName>
        <fullName evidence="4 6">dTDP-4-dehydrorhamnose reductase</fullName>
        <ecNumber evidence="3 6">1.1.1.133</ecNumber>
    </recommendedName>
</protein>
<evidence type="ECO:0000313" key="8">
    <source>
        <dbReference type="EMBL" id="EDQ02911.1"/>
    </source>
</evidence>
<dbReference type="Gene3D" id="3.40.50.720">
    <property type="entry name" value="NAD(P)-binding Rossmann-like Domain"/>
    <property type="match status" value="1"/>
</dbReference>
<evidence type="ECO:0000259" key="7">
    <source>
        <dbReference type="Pfam" id="PF04321"/>
    </source>
</evidence>
<evidence type="ECO:0000256" key="1">
    <source>
        <dbReference type="ARBA" id="ARBA00004781"/>
    </source>
</evidence>
<dbReference type="PANTHER" id="PTHR10491">
    <property type="entry name" value="DTDP-4-DEHYDRORHAMNOSE REDUCTASE"/>
    <property type="match status" value="1"/>
</dbReference>
<dbReference type="Gene3D" id="3.90.25.10">
    <property type="entry name" value="UDP-galactose 4-epimerase, domain 1"/>
    <property type="match status" value="1"/>
</dbReference>
<keyword evidence="9" id="KW-1185">Reference proteome</keyword>
<dbReference type="NCBIfam" id="TIGR01214">
    <property type="entry name" value="rmlD"/>
    <property type="match status" value="1"/>
</dbReference>
<evidence type="ECO:0000313" key="9">
    <source>
        <dbReference type="Proteomes" id="UP000003257"/>
    </source>
</evidence>
<dbReference type="InterPro" id="IPR005913">
    <property type="entry name" value="dTDP_dehydrorham_reduct"/>
</dbReference>
<dbReference type="InterPro" id="IPR036291">
    <property type="entry name" value="NAD(P)-bd_dom_sf"/>
</dbReference>
<dbReference type="PANTHER" id="PTHR10491:SF4">
    <property type="entry name" value="METHIONINE ADENOSYLTRANSFERASE 2 SUBUNIT BETA"/>
    <property type="match status" value="1"/>
</dbReference>
<comment type="catalytic activity">
    <reaction evidence="5 6">
        <text>dTDP-beta-L-rhamnose + NADP(+) = dTDP-4-dehydro-beta-L-rhamnose + NADPH + H(+)</text>
        <dbReference type="Rhea" id="RHEA:21796"/>
        <dbReference type="ChEBI" id="CHEBI:15378"/>
        <dbReference type="ChEBI" id="CHEBI:57510"/>
        <dbReference type="ChEBI" id="CHEBI:57783"/>
        <dbReference type="ChEBI" id="CHEBI:58349"/>
        <dbReference type="ChEBI" id="CHEBI:62830"/>
        <dbReference type="EC" id="1.1.1.133"/>
    </reaction>
</comment>
<reference evidence="8 9" key="1">
    <citation type="submission" date="2007-11" db="EMBL/GenBank/DDBJ databases">
        <authorList>
            <person name="Wagner-Dobler I."/>
            <person name="Ferriera S."/>
            <person name="Johnson J."/>
            <person name="Kravitz S."/>
            <person name="Beeson K."/>
            <person name="Sutton G."/>
            <person name="Rogers Y.-H."/>
            <person name="Friedman R."/>
            <person name="Frazier M."/>
            <person name="Venter J.C."/>
        </authorList>
    </citation>
    <scope>NUCLEOTIDE SEQUENCE [LARGE SCALE GENOMIC DNA]</scope>
    <source>
        <strain evidence="8 9">HEL-45</strain>
    </source>
</reference>
<comment type="cofactor">
    <cofactor evidence="6">
        <name>Mg(2+)</name>
        <dbReference type="ChEBI" id="CHEBI:18420"/>
    </cofactor>
    <text evidence="6">Binds 1 Mg(2+) ion per monomer.</text>
</comment>
<evidence type="ECO:0000256" key="2">
    <source>
        <dbReference type="ARBA" id="ARBA00010944"/>
    </source>
</evidence>